<evidence type="ECO:0000256" key="5">
    <source>
        <dbReference type="SAM" id="Phobius"/>
    </source>
</evidence>
<dbReference type="EMBL" id="JH711573">
    <property type="protein sequence ID" value="EIW87297.1"/>
    <property type="molecule type" value="Genomic_DNA"/>
</dbReference>
<keyword evidence="8" id="KW-1185">Reference proteome</keyword>
<dbReference type="OrthoDB" id="2117453at2759"/>
<keyword evidence="4 5" id="KW-0472">Membrane</keyword>
<keyword evidence="2 5" id="KW-0812">Transmembrane</keyword>
<evidence type="ECO:0000259" key="6">
    <source>
        <dbReference type="Pfam" id="PF01284"/>
    </source>
</evidence>
<accession>A0A5M3N813</accession>
<dbReference type="AlphaFoldDB" id="A0A5M3N813"/>
<dbReference type="OMA" id="TYCGQLN"/>
<dbReference type="InterPro" id="IPR008253">
    <property type="entry name" value="Marvel"/>
</dbReference>
<dbReference type="GO" id="GO:0016020">
    <property type="term" value="C:membrane"/>
    <property type="evidence" value="ECO:0007669"/>
    <property type="project" value="UniProtKB-SubCell"/>
</dbReference>
<feature type="transmembrane region" description="Helical" evidence="5">
    <location>
        <begin position="131"/>
        <end position="152"/>
    </location>
</feature>
<feature type="transmembrane region" description="Helical" evidence="5">
    <location>
        <begin position="53"/>
        <end position="75"/>
    </location>
</feature>
<evidence type="ECO:0000256" key="4">
    <source>
        <dbReference type="ARBA" id="ARBA00023136"/>
    </source>
</evidence>
<name>A0A5M3N813_CONPW</name>
<proteinExistence type="predicted"/>
<gene>
    <name evidence="7" type="ORF">CONPUDRAFT_79403</name>
</gene>
<sequence length="167" mass="18629">MAFDGHIRRGHPIIFGLLILFSIIELAITAWLTSMFNDFNNFFSFAERDRIRFLLFTSIWTLLFSFLLMGSFWRLPEHLFSSTGSHIFLLLLTWVFWTAGAASLTSALGGGLNCNTNTFIAYCGQLNAAEAFAWINWILVTIALFVVAGRGISGARRGDGIRGPLVV</sequence>
<dbReference type="Proteomes" id="UP000053558">
    <property type="component" value="Unassembled WGS sequence"/>
</dbReference>
<feature type="transmembrane region" description="Helical" evidence="5">
    <location>
        <begin position="87"/>
        <end position="111"/>
    </location>
</feature>
<evidence type="ECO:0000313" key="8">
    <source>
        <dbReference type="Proteomes" id="UP000053558"/>
    </source>
</evidence>
<evidence type="ECO:0000256" key="1">
    <source>
        <dbReference type="ARBA" id="ARBA00004141"/>
    </source>
</evidence>
<comment type="caution">
    <text evidence="7">The sequence shown here is derived from an EMBL/GenBank/DDBJ whole genome shotgun (WGS) entry which is preliminary data.</text>
</comment>
<organism evidence="7 8">
    <name type="scientific">Coniophora puteana (strain RWD-64-598)</name>
    <name type="common">Brown rot fungus</name>
    <dbReference type="NCBI Taxonomy" id="741705"/>
    <lineage>
        <taxon>Eukaryota</taxon>
        <taxon>Fungi</taxon>
        <taxon>Dikarya</taxon>
        <taxon>Basidiomycota</taxon>
        <taxon>Agaricomycotina</taxon>
        <taxon>Agaricomycetes</taxon>
        <taxon>Agaricomycetidae</taxon>
        <taxon>Boletales</taxon>
        <taxon>Coniophorineae</taxon>
        <taxon>Coniophoraceae</taxon>
        <taxon>Coniophora</taxon>
    </lineage>
</organism>
<keyword evidence="3 5" id="KW-1133">Transmembrane helix</keyword>
<comment type="subcellular location">
    <subcellularLocation>
        <location evidence="1">Membrane</location>
        <topology evidence="1">Multi-pass membrane protein</topology>
    </subcellularLocation>
</comment>
<dbReference type="GeneID" id="19209920"/>
<protein>
    <recommendedName>
        <fullName evidence="6">MARVEL domain-containing protein</fullName>
    </recommendedName>
</protein>
<dbReference type="RefSeq" id="XP_007762864.1">
    <property type="nucleotide sequence ID" value="XM_007764674.1"/>
</dbReference>
<feature type="transmembrane region" description="Helical" evidence="5">
    <location>
        <begin position="12"/>
        <end position="33"/>
    </location>
</feature>
<evidence type="ECO:0000256" key="3">
    <source>
        <dbReference type="ARBA" id="ARBA00022989"/>
    </source>
</evidence>
<dbReference type="KEGG" id="cput:CONPUDRAFT_79403"/>
<dbReference type="Pfam" id="PF01284">
    <property type="entry name" value="MARVEL"/>
    <property type="match status" value="1"/>
</dbReference>
<feature type="domain" description="MARVEL" evidence="6">
    <location>
        <begin position="8"/>
        <end position="145"/>
    </location>
</feature>
<reference evidence="8" key="1">
    <citation type="journal article" date="2012" name="Science">
        <title>The Paleozoic origin of enzymatic lignin decomposition reconstructed from 31 fungal genomes.</title>
        <authorList>
            <person name="Floudas D."/>
            <person name="Binder M."/>
            <person name="Riley R."/>
            <person name="Barry K."/>
            <person name="Blanchette R.A."/>
            <person name="Henrissat B."/>
            <person name="Martinez A.T."/>
            <person name="Otillar R."/>
            <person name="Spatafora J.W."/>
            <person name="Yadav J.S."/>
            <person name="Aerts A."/>
            <person name="Benoit I."/>
            <person name="Boyd A."/>
            <person name="Carlson A."/>
            <person name="Copeland A."/>
            <person name="Coutinho P.M."/>
            <person name="de Vries R.P."/>
            <person name="Ferreira P."/>
            <person name="Findley K."/>
            <person name="Foster B."/>
            <person name="Gaskell J."/>
            <person name="Glotzer D."/>
            <person name="Gorecki P."/>
            <person name="Heitman J."/>
            <person name="Hesse C."/>
            <person name="Hori C."/>
            <person name="Igarashi K."/>
            <person name="Jurgens J.A."/>
            <person name="Kallen N."/>
            <person name="Kersten P."/>
            <person name="Kohler A."/>
            <person name="Kuees U."/>
            <person name="Kumar T.K.A."/>
            <person name="Kuo A."/>
            <person name="LaButti K."/>
            <person name="Larrondo L.F."/>
            <person name="Lindquist E."/>
            <person name="Ling A."/>
            <person name="Lombard V."/>
            <person name="Lucas S."/>
            <person name="Lundell T."/>
            <person name="Martin R."/>
            <person name="McLaughlin D.J."/>
            <person name="Morgenstern I."/>
            <person name="Morin E."/>
            <person name="Murat C."/>
            <person name="Nagy L.G."/>
            <person name="Nolan M."/>
            <person name="Ohm R.A."/>
            <person name="Patyshakuliyeva A."/>
            <person name="Rokas A."/>
            <person name="Ruiz-Duenas F.J."/>
            <person name="Sabat G."/>
            <person name="Salamov A."/>
            <person name="Samejima M."/>
            <person name="Schmutz J."/>
            <person name="Slot J.C."/>
            <person name="St John F."/>
            <person name="Stenlid J."/>
            <person name="Sun H."/>
            <person name="Sun S."/>
            <person name="Syed K."/>
            <person name="Tsang A."/>
            <person name="Wiebenga A."/>
            <person name="Young D."/>
            <person name="Pisabarro A."/>
            <person name="Eastwood D.C."/>
            <person name="Martin F."/>
            <person name="Cullen D."/>
            <person name="Grigoriev I.V."/>
            <person name="Hibbett D.S."/>
        </authorList>
    </citation>
    <scope>NUCLEOTIDE SEQUENCE [LARGE SCALE GENOMIC DNA]</scope>
    <source>
        <strain evidence="8">RWD-64-598 SS2</strain>
    </source>
</reference>
<evidence type="ECO:0000313" key="7">
    <source>
        <dbReference type="EMBL" id="EIW87297.1"/>
    </source>
</evidence>
<evidence type="ECO:0000256" key="2">
    <source>
        <dbReference type="ARBA" id="ARBA00022692"/>
    </source>
</evidence>